<evidence type="ECO:0000256" key="11">
    <source>
        <dbReference type="ARBA" id="ARBA00023201"/>
    </source>
</evidence>
<dbReference type="Proteomes" id="UP001500058">
    <property type="component" value="Unassembled WGS sequence"/>
</dbReference>
<evidence type="ECO:0000313" key="16">
    <source>
        <dbReference type="EMBL" id="GAA2416175.1"/>
    </source>
</evidence>
<protein>
    <submittedName>
        <fullName evidence="16">Na+:solute symporter</fullName>
    </submittedName>
</protein>
<evidence type="ECO:0000313" key="17">
    <source>
        <dbReference type="Proteomes" id="UP001500058"/>
    </source>
</evidence>
<feature type="transmembrane region" description="Helical" evidence="15">
    <location>
        <begin position="314"/>
        <end position="333"/>
    </location>
</feature>
<evidence type="ECO:0000256" key="3">
    <source>
        <dbReference type="ARBA" id="ARBA00022448"/>
    </source>
</evidence>
<dbReference type="Gene3D" id="1.20.1730.10">
    <property type="entry name" value="Sodium/glucose cotransporter"/>
    <property type="match status" value="1"/>
</dbReference>
<feature type="transmembrane region" description="Helical" evidence="15">
    <location>
        <begin position="42"/>
        <end position="67"/>
    </location>
</feature>
<keyword evidence="10 15" id="KW-0472">Membrane</keyword>
<dbReference type="InterPro" id="IPR001734">
    <property type="entry name" value="Na/solute_symporter"/>
</dbReference>
<comment type="caution">
    <text evidence="16">The sequence shown here is derived from an EMBL/GenBank/DDBJ whole genome shotgun (WGS) entry which is preliminary data.</text>
</comment>
<accession>A0ABN3IY49</accession>
<keyword evidence="3" id="KW-0813">Transport</keyword>
<evidence type="ECO:0000256" key="7">
    <source>
        <dbReference type="ARBA" id="ARBA00022989"/>
    </source>
</evidence>
<evidence type="ECO:0000256" key="12">
    <source>
        <dbReference type="ARBA" id="ARBA00033708"/>
    </source>
</evidence>
<feature type="transmembrane region" description="Helical" evidence="15">
    <location>
        <begin position="274"/>
        <end position="294"/>
    </location>
</feature>
<feature type="transmembrane region" description="Helical" evidence="15">
    <location>
        <begin position="73"/>
        <end position="94"/>
    </location>
</feature>
<keyword evidence="17" id="KW-1185">Reference proteome</keyword>
<feature type="transmembrane region" description="Helical" evidence="15">
    <location>
        <begin position="390"/>
        <end position="412"/>
    </location>
</feature>
<evidence type="ECO:0000256" key="8">
    <source>
        <dbReference type="ARBA" id="ARBA00023053"/>
    </source>
</evidence>
<evidence type="ECO:0000256" key="13">
    <source>
        <dbReference type="RuleBase" id="RU362091"/>
    </source>
</evidence>
<keyword evidence="5 15" id="KW-0812">Transmembrane</keyword>
<comment type="catalytic activity">
    <reaction evidence="12">
        <text>L-proline(in) + Na(+)(in) = L-proline(out) + Na(+)(out)</text>
        <dbReference type="Rhea" id="RHEA:28967"/>
        <dbReference type="ChEBI" id="CHEBI:29101"/>
        <dbReference type="ChEBI" id="CHEBI:60039"/>
    </reaction>
</comment>
<evidence type="ECO:0000256" key="14">
    <source>
        <dbReference type="SAM" id="MobiDB-lite"/>
    </source>
</evidence>
<dbReference type="CDD" id="cd11477">
    <property type="entry name" value="SLC5sbd_u1"/>
    <property type="match status" value="1"/>
</dbReference>
<reference evidence="16 17" key="1">
    <citation type="journal article" date="2019" name="Int. J. Syst. Evol. Microbiol.">
        <title>The Global Catalogue of Microorganisms (GCM) 10K type strain sequencing project: providing services to taxonomists for standard genome sequencing and annotation.</title>
        <authorList>
            <consortium name="The Broad Institute Genomics Platform"/>
            <consortium name="The Broad Institute Genome Sequencing Center for Infectious Disease"/>
            <person name="Wu L."/>
            <person name="Ma J."/>
        </authorList>
    </citation>
    <scope>NUCLEOTIDE SEQUENCE [LARGE SCALE GENOMIC DNA]</scope>
    <source>
        <strain evidence="16 17">JCM 6921</strain>
    </source>
</reference>
<name>A0ABN3IY49_9ACTN</name>
<keyword evidence="4" id="KW-1003">Cell membrane</keyword>
<dbReference type="Pfam" id="PF00474">
    <property type="entry name" value="SSF"/>
    <property type="match status" value="1"/>
</dbReference>
<sequence>MATLDWIVLGAYFLVMLGIGLWSRKRIHTVADFFTARGRIPWWLSGISHHMSGYSAIMFVTFAAVAYDHGVTVYFWWPLTIGVGIGIGAFLFAARWNRLRAKHGVNSPLAYLAIRYNLPTQQVLAYSGAALKVVDIASKWVAIALLLKGFAGIPLGWGITLTGICTMFYMAFGGLWADVLTDFGQFVIQGVAGFAMIFALFAHLDGAATLWTMWDDLPDGHGDPVAGPVTSGLIMAFLLVKTFEYNGGMWNLAQRYMAAPSGSRARKSALLSSFLWIVWPFILFVPMIAAPLVVPGIENGEESYIRLAQELLPAGLIGLLLAGFFSHTMAMVASDSNVITAVITRDLAPVLVPRVRRLTQAGQLMFARITTVAFVLFSMAFALFADPDGFIMTVVVSIVAATMGPISIPLMLGMLPWFRRHGPLAALVSWAGGLAVWAYLYWGVEDASQTVNVGVPVLTSLVLYLVVGLVRPEGSAERDALIDSLRTDPSDAERIAVEEKLLGDPPASDSAAVAETVAVPPGSAGAAQHPPRTTSHS</sequence>
<feature type="transmembrane region" description="Helical" evidence="15">
    <location>
        <begin position="450"/>
        <end position="470"/>
    </location>
</feature>
<evidence type="ECO:0000256" key="15">
    <source>
        <dbReference type="SAM" id="Phobius"/>
    </source>
</evidence>
<comment type="subcellular location">
    <subcellularLocation>
        <location evidence="1">Cell membrane</location>
        <topology evidence="1">Multi-pass membrane protein</topology>
    </subcellularLocation>
</comment>
<feature type="transmembrane region" description="Helical" evidence="15">
    <location>
        <begin position="155"/>
        <end position="177"/>
    </location>
</feature>
<evidence type="ECO:0000256" key="4">
    <source>
        <dbReference type="ARBA" id="ARBA00022475"/>
    </source>
</evidence>
<keyword evidence="7 15" id="KW-1133">Transmembrane helix</keyword>
<dbReference type="RefSeq" id="WP_344633652.1">
    <property type="nucleotide sequence ID" value="NZ_BAAATJ010000036.1"/>
</dbReference>
<dbReference type="InterPro" id="IPR050277">
    <property type="entry name" value="Sodium:Solute_Symporter"/>
</dbReference>
<keyword evidence="11" id="KW-0739">Sodium transport</keyword>
<feature type="transmembrane region" description="Helical" evidence="15">
    <location>
        <begin position="364"/>
        <end position="384"/>
    </location>
</feature>
<feature type="transmembrane region" description="Helical" evidence="15">
    <location>
        <begin position="183"/>
        <end position="204"/>
    </location>
</feature>
<evidence type="ECO:0000256" key="5">
    <source>
        <dbReference type="ARBA" id="ARBA00022692"/>
    </source>
</evidence>
<keyword evidence="8" id="KW-0915">Sodium</keyword>
<dbReference type="EMBL" id="BAAATJ010000036">
    <property type="protein sequence ID" value="GAA2416175.1"/>
    <property type="molecule type" value="Genomic_DNA"/>
</dbReference>
<feature type="region of interest" description="Disordered" evidence="14">
    <location>
        <begin position="503"/>
        <end position="537"/>
    </location>
</feature>
<evidence type="ECO:0000256" key="2">
    <source>
        <dbReference type="ARBA" id="ARBA00006434"/>
    </source>
</evidence>
<feature type="transmembrane region" description="Helical" evidence="15">
    <location>
        <begin position="424"/>
        <end position="444"/>
    </location>
</feature>
<evidence type="ECO:0000256" key="6">
    <source>
        <dbReference type="ARBA" id="ARBA00022847"/>
    </source>
</evidence>
<proteinExistence type="inferred from homology"/>
<dbReference type="PROSITE" id="PS50283">
    <property type="entry name" value="NA_SOLUT_SYMP_3"/>
    <property type="match status" value="1"/>
</dbReference>
<dbReference type="InterPro" id="IPR038377">
    <property type="entry name" value="Na/Glc_symporter_sf"/>
</dbReference>
<evidence type="ECO:0000256" key="10">
    <source>
        <dbReference type="ARBA" id="ARBA00023136"/>
    </source>
</evidence>
<feature type="transmembrane region" description="Helical" evidence="15">
    <location>
        <begin position="6"/>
        <end position="22"/>
    </location>
</feature>
<organism evidence="16 17">
    <name type="scientific">Streptomyces glaucosporus</name>
    <dbReference type="NCBI Taxonomy" id="284044"/>
    <lineage>
        <taxon>Bacteria</taxon>
        <taxon>Bacillati</taxon>
        <taxon>Actinomycetota</taxon>
        <taxon>Actinomycetes</taxon>
        <taxon>Kitasatosporales</taxon>
        <taxon>Streptomycetaceae</taxon>
        <taxon>Streptomyces</taxon>
    </lineage>
</organism>
<keyword evidence="9" id="KW-0406">Ion transport</keyword>
<evidence type="ECO:0000256" key="9">
    <source>
        <dbReference type="ARBA" id="ARBA00023065"/>
    </source>
</evidence>
<dbReference type="PANTHER" id="PTHR48086">
    <property type="entry name" value="SODIUM/PROLINE SYMPORTER-RELATED"/>
    <property type="match status" value="1"/>
</dbReference>
<gene>
    <name evidence="16" type="ORF">GCM10010420_52900</name>
</gene>
<keyword evidence="6" id="KW-0769">Symport</keyword>
<comment type="similarity">
    <text evidence="2 13">Belongs to the sodium:solute symporter (SSF) (TC 2.A.21) family.</text>
</comment>
<evidence type="ECO:0000256" key="1">
    <source>
        <dbReference type="ARBA" id="ARBA00004651"/>
    </source>
</evidence>
<dbReference type="PANTHER" id="PTHR48086:SF3">
    <property type="entry name" value="SODIUM_PROLINE SYMPORTER"/>
    <property type="match status" value="1"/>
</dbReference>